<dbReference type="CDD" id="cd02094">
    <property type="entry name" value="P-type_ATPase_Cu-like"/>
    <property type="match status" value="1"/>
</dbReference>
<keyword evidence="4" id="KW-0813">Transport</keyword>
<sequence length="790" mass="85618">MIVKEIYPIIGMHCASCKQLIEKMVSKVDGVVSVSVNYATEKMSVEFENDKTSLSDISKAVESAGSYQLILNASGKAVLASPVEVSKTSETNRKDLSEKVEKLKEDELQRLKTKVLRVGILVIPFLFIMIRMVLIFFGVIDADMAPFGALTIEKLNYSINLFSFIQFLLATPILFWGGKEFFGSAFRAIKVKSANMDTLIVLGTSAAWIYSSLVTFFPRWISEVGGEVYFEATAFIVFFILIGRLLEARAKGKANDAIKKLLELQAKEATLIKEGEEVKVPIDQVKIDDVVIVRPGEKIAIDGEIIEGSSTIDESMVTGESLPVERSQGDHVIGSTINRTGTIKFKVTKIAGETMLSQIIQMVEEAQGSSAPVQKLADQISAYFVPVVIFISFSAFIFWNFVAPDLGFVEPGINTLQLSIYIATTILIIACPCALGLATPTAVMVGMGKAARSGILIKDALHLQLAEKIGTMIFDKTGTLTEGKPVVVEFVSTGDIQVETLLNYSYHIEYLSEHPLSNAIADYSKSNVNIEELSVTGFTSVEGRGVKGMINGDIVLIGNMRLIQENDIVLTKADRQIVEKLGKHGDTIVYLCINDKVQGFFGLADTVKKPSSQAIDDLKDMGIRIVMLTGDNKATAEKIAKELGIESVYAEVLPSEKLGIVEDILNETPKRGVVAMVGDGVNDAPALAKADIGIAMGNGTDIAIEAGDLIIVKGDLPRLVEAISISRSTMKVIRQNLAWAFGYNILAIPIAAGILLPIFALLLSPVIASAAMALSSISVLLNSLRLRVMR</sequence>
<comment type="subcellular location">
    <subcellularLocation>
        <location evidence="16">Cell membrane</location>
    </subcellularLocation>
    <subcellularLocation>
        <location evidence="1">Endomembrane system</location>
        <topology evidence="1">Multi-pass membrane protein</topology>
    </subcellularLocation>
</comment>
<keyword evidence="13" id="KW-0406">Ion transport</keyword>
<keyword evidence="8" id="KW-0187">Copper transport</keyword>
<name>A0A955I3D0_9BACT</name>
<evidence type="ECO:0000256" key="10">
    <source>
        <dbReference type="ARBA" id="ARBA00022967"/>
    </source>
</evidence>
<dbReference type="NCBIfam" id="TIGR01494">
    <property type="entry name" value="ATPase_P-type"/>
    <property type="match status" value="1"/>
</dbReference>
<dbReference type="InterPro" id="IPR018303">
    <property type="entry name" value="ATPase_P-typ_P_site"/>
</dbReference>
<dbReference type="FunFam" id="3.40.50.1000:FF:000144">
    <property type="entry name" value="copper-transporting ATPase 1 isoform X2"/>
    <property type="match status" value="1"/>
</dbReference>
<dbReference type="GO" id="GO:0016887">
    <property type="term" value="F:ATP hydrolysis activity"/>
    <property type="evidence" value="ECO:0007669"/>
    <property type="project" value="InterPro"/>
</dbReference>
<evidence type="ECO:0000256" key="5">
    <source>
        <dbReference type="ARBA" id="ARBA00022692"/>
    </source>
</evidence>
<dbReference type="GO" id="GO:0005524">
    <property type="term" value="F:ATP binding"/>
    <property type="evidence" value="ECO:0007669"/>
    <property type="project" value="UniProtKB-UniRule"/>
</dbReference>
<evidence type="ECO:0000256" key="12">
    <source>
        <dbReference type="ARBA" id="ARBA00023008"/>
    </source>
</evidence>
<dbReference type="Gene3D" id="3.30.70.100">
    <property type="match status" value="1"/>
</dbReference>
<dbReference type="PROSITE" id="PS01047">
    <property type="entry name" value="HMA_1"/>
    <property type="match status" value="1"/>
</dbReference>
<dbReference type="Pfam" id="PF00702">
    <property type="entry name" value="Hydrolase"/>
    <property type="match status" value="1"/>
</dbReference>
<dbReference type="PANTHER" id="PTHR43520:SF8">
    <property type="entry name" value="P-TYPE CU(+) TRANSPORTER"/>
    <property type="match status" value="1"/>
</dbReference>
<dbReference type="InterPro" id="IPR008250">
    <property type="entry name" value="ATPase_P-typ_transduc_dom_A_sf"/>
</dbReference>
<feature type="transmembrane region" description="Helical" evidence="16">
    <location>
        <begin position="228"/>
        <end position="246"/>
    </location>
</feature>
<comment type="caution">
    <text evidence="18">The sequence shown here is derived from an EMBL/GenBank/DDBJ whole genome shotgun (WGS) entry which is preliminary data.</text>
</comment>
<dbReference type="EMBL" id="JAGQLN010000016">
    <property type="protein sequence ID" value="MCA9377067.1"/>
    <property type="molecule type" value="Genomic_DNA"/>
</dbReference>
<dbReference type="InterPro" id="IPR027256">
    <property type="entry name" value="P-typ_ATPase_IB"/>
</dbReference>
<dbReference type="SUPFAM" id="SSF56784">
    <property type="entry name" value="HAD-like"/>
    <property type="match status" value="1"/>
</dbReference>
<dbReference type="SFLD" id="SFLDS00003">
    <property type="entry name" value="Haloacid_Dehalogenase"/>
    <property type="match status" value="1"/>
</dbReference>
<gene>
    <name evidence="18" type="ORF">KC685_04060</name>
</gene>
<dbReference type="GO" id="GO:0043682">
    <property type="term" value="F:P-type divalent copper transporter activity"/>
    <property type="evidence" value="ECO:0007669"/>
    <property type="project" value="TreeGrafter"/>
</dbReference>
<evidence type="ECO:0000256" key="16">
    <source>
        <dbReference type="RuleBase" id="RU362081"/>
    </source>
</evidence>
<dbReference type="GO" id="GO:0055070">
    <property type="term" value="P:copper ion homeostasis"/>
    <property type="evidence" value="ECO:0007669"/>
    <property type="project" value="TreeGrafter"/>
</dbReference>
<dbReference type="InterPro" id="IPR001757">
    <property type="entry name" value="P_typ_ATPase"/>
</dbReference>
<feature type="transmembrane region" description="Helical" evidence="16">
    <location>
        <begin position="380"/>
        <end position="399"/>
    </location>
</feature>
<comment type="catalytic activity">
    <reaction evidence="15">
        <text>Cu(+)(in) + ATP + H2O = Cu(+)(out) + ADP + phosphate + H(+)</text>
        <dbReference type="Rhea" id="RHEA:25792"/>
        <dbReference type="ChEBI" id="CHEBI:15377"/>
        <dbReference type="ChEBI" id="CHEBI:15378"/>
        <dbReference type="ChEBI" id="CHEBI:30616"/>
        <dbReference type="ChEBI" id="CHEBI:43474"/>
        <dbReference type="ChEBI" id="CHEBI:49552"/>
        <dbReference type="ChEBI" id="CHEBI:456216"/>
        <dbReference type="EC" id="7.2.2.8"/>
    </reaction>
</comment>
<dbReference type="CDD" id="cd00371">
    <property type="entry name" value="HMA"/>
    <property type="match status" value="1"/>
</dbReference>
<keyword evidence="9 16" id="KW-0067">ATP-binding</keyword>
<reference evidence="18" key="1">
    <citation type="submission" date="2020-04" db="EMBL/GenBank/DDBJ databases">
        <authorList>
            <person name="Zhang T."/>
        </authorList>
    </citation>
    <scope>NUCLEOTIDE SEQUENCE</scope>
    <source>
        <strain evidence="18">HKST-UBA17</strain>
    </source>
</reference>
<evidence type="ECO:0000256" key="8">
    <source>
        <dbReference type="ARBA" id="ARBA00022796"/>
    </source>
</evidence>
<dbReference type="InterPro" id="IPR036163">
    <property type="entry name" value="HMA_dom_sf"/>
</dbReference>
<dbReference type="PANTHER" id="PTHR43520">
    <property type="entry name" value="ATP7, ISOFORM B"/>
    <property type="match status" value="1"/>
</dbReference>
<keyword evidence="16" id="KW-1003">Cell membrane</keyword>
<dbReference type="InterPro" id="IPR059000">
    <property type="entry name" value="ATPase_P-type_domA"/>
</dbReference>
<evidence type="ECO:0000256" key="11">
    <source>
        <dbReference type="ARBA" id="ARBA00022989"/>
    </source>
</evidence>
<dbReference type="NCBIfam" id="TIGR01525">
    <property type="entry name" value="ATPase-IB_hvy"/>
    <property type="match status" value="1"/>
</dbReference>
<keyword evidence="10" id="KW-1278">Translocase</keyword>
<organism evidence="18 19">
    <name type="scientific">Candidatus Dojkabacteria bacterium</name>
    <dbReference type="NCBI Taxonomy" id="2099670"/>
    <lineage>
        <taxon>Bacteria</taxon>
        <taxon>Candidatus Dojkabacteria</taxon>
    </lineage>
</organism>
<dbReference type="Gene3D" id="2.70.150.10">
    <property type="entry name" value="Calcium-transporting ATPase, cytoplasmic transduction domain A"/>
    <property type="match status" value="1"/>
</dbReference>
<dbReference type="Gene3D" id="3.40.50.1000">
    <property type="entry name" value="HAD superfamily/HAD-like"/>
    <property type="match status" value="1"/>
</dbReference>
<feature type="transmembrane region" description="Helical" evidence="16">
    <location>
        <begin position="737"/>
        <end position="760"/>
    </location>
</feature>
<evidence type="ECO:0000256" key="15">
    <source>
        <dbReference type="ARBA" id="ARBA00049289"/>
    </source>
</evidence>
<keyword evidence="11 16" id="KW-1133">Transmembrane helix</keyword>
<dbReference type="Gene3D" id="3.40.1110.10">
    <property type="entry name" value="Calcium-transporting ATPase, cytoplasmic domain N"/>
    <property type="match status" value="1"/>
</dbReference>
<evidence type="ECO:0000256" key="3">
    <source>
        <dbReference type="ARBA" id="ARBA00012517"/>
    </source>
</evidence>
<feature type="transmembrane region" description="Helical" evidence="16">
    <location>
        <begin position="766"/>
        <end position="784"/>
    </location>
</feature>
<dbReference type="SUPFAM" id="SSF81665">
    <property type="entry name" value="Calcium ATPase, transmembrane domain M"/>
    <property type="match status" value="1"/>
</dbReference>
<evidence type="ECO:0000259" key="17">
    <source>
        <dbReference type="PROSITE" id="PS50846"/>
    </source>
</evidence>
<dbReference type="AlphaFoldDB" id="A0A955I3D0"/>
<evidence type="ECO:0000313" key="18">
    <source>
        <dbReference type="EMBL" id="MCA9377067.1"/>
    </source>
</evidence>
<dbReference type="Proteomes" id="UP000741282">
    <property type="component" value="Unassembled WGS sequence"/>
</dbReference>
<keyword evidence="12" id="KW-0186">Copper</keyword>
<feature type="transmembrane region" description="Helical" evidence="16">
    <location>
        <begin position="159"/>
        <end position="178"/>
    </location>
</feature>
<dbReference type="InterPro" id="IPR036412">
    <property type="entry name" value="HAD-like_sf"/>
</dbReference>
<feature type="domain" description="HMA" evidence="17">
    <location>
        <begin position="3"/>
        <end position="69"/>
    </location>
</feature>
<evidence type="ECO:0000256" key="4">
    <source>
        <dbReference type="ARBA" id="ARBA00022448"/>
    </source>
</evidence>
<feature type="transmembrane region" description="Helical" evidence="16">
    <location>
        <begin position="419"/>
        <end position="445"/>
    </location>
</feature>
<accession>A0A955I3D0</accession>
<evidence type="ECO:0000256" key="9">
    <source>
        <dbReference type="ARBA" id="ARBA00022840"/>
    </source>
</evidence>
<dbReference type="InterPro" id="IPR044492">
    <property type="entry name" value="P_typ_ATPase_HD_dom"/>
</dbReference>
<evidence type="ECO:0000256" key="1">
    <source>
        <dbReference type="ARBA" id="ARBA00004127"/>
    </source>
</evidence>
<dbReference type="SFLD" id="SFLDG00002">
    <property type="entry name" value="C1.7:_P-type_atpase_like"/>
    <property type="match status" value="1"/>
</dbReference>
<evidence type="ECO:0000256" key="7">
    <source>
        <dbReference type="ARBA" id="ARBA00022741"/>
    </source>
</evidence>
<dbReference type="GO" id="GO:0005886">
    <property type="term" value="C:plasma membrane"/>
    <property type="evidence" value="ECO:0007669"/>
    <property type="project" value="UniProtKB-SubCell"/>
</dbReference>
<dbReference type="Pfam" id="PF00122">
    <property type="entry name" value="E1-E2_ATPase"/>
    <property type="match status" value="1"/>
</dbReference>
<dbReference type="SUPFAM" id="SSF55008">
    <property type="entry name" value="HMA, heavy metal-associated domain"/>
    <property type="match status" value="1"/>
</dbReference>
<feature type="transmembrane region" description="Helical" evidence="16">
    <location>
        <begin position="199"/>
        <end position="222"/>
    </location>
</feature>
<dbReference type="InterPro" id="IPR023298">
    <property type="entry name" value="ATPase_P-typ_TM_dom_sf"/>
</dbReference>
<dbReference type="PROSITE" id="PS50846">
    <property type="entry name" value="HMA_2"/>
    <property type="match status" value="1"/>
</dbReference>
<dbReference type="SUPFAM" id="SSF81653">
    <property type="entry name" value="Calcium ATPase, transduction domain A"/>
    <property type="match status" value="1"/>
</dbReference>
<dbReference type="GO" id="GO:0005507">
    <property type="term" value="F:copper ion binding"/>
    <property type="evidence" value="ECO:0007669"/>
    <property type="project" value="TreeGrafter"/>
</dbReference>
<dbReference type="NCBIfam" id="TIGR01511">
    <property type="entry name" value="ATPase-IB1_Cu"/>
    <property type="match status" value="1"/>
</dbReference>
<proteinExistence type="inferred from homology"/>
<dbReference type="PRINTS" id="PR00943">
    <property type="entry name" value="CUATPASE"/>
</dbReference>
<keyword evidence="7 16" id="KW-0547">Nucleotide-binding</keyword>
<comment type="similarity">
    <text evidence="2 16">Belongs to the cation transport ATPase (P-type) (TC 3.A.3) family. Type IB subfamily.</text>
</comment>
<evidence type="ECO:0000256" key="14">
    <source>
        <dbReference type="ARBA" id="ARBA00023136"/>
    </source>
</evidence>
<dbReference type="InterPro" id="IPR023214">
    <property type="entry name" value="HAD_sf"/>
</dbReference>
<keyword evidence="14 16" id="KW-0472">Membrane</keyword>
<evidence type="ECO:0000256" key="6">
    <source>
        <dbReference type="ARBA" id="ARBA00022723"/>
    </source>
</evidence>
<reference evidence="18" key="2">
    <citation type="journal article" date="2021" name="Microbiome">
        <title>Successional dynamics and alternative stable states in a saline activated sludge microbial community over 9 years.</title>
        <authorList>
            <person name="Wang Y."/>
            <person name="Ye J."/>
            <person name="Ju F."/>
            <person name="Liu L."/>
            <person name="Boyd J.A."/>
            <person name="Deng Y."/>
            <person name="Parks D.H."/>
            <person name="Jiang X."/>
            <person name="Yin X."/>
            <person name="Woodcroft B.J."/>
            <person name="Tyson G.W."/>
            <person name="Hugenholtz P."/>
            <person name="Polz M.F."/>
            <person name="Zhang T."/>
        </authorList>
    </citation>
    <scope>NUCLEOTIDE SEQUENCE</scope>
    <source>
        <strain evidence="18">HKST-UBA17</strain>
    </source>
</reference>
<evidence type="ECO:0000256" key="2">
    <source>
        <dbReference type="ARBA" id="ARBA00006024"/>
    </source>
</evidence>
<dbReference type="FunFam" id="2.70.150.10:FF:000002">
    <property type="entry name" value="Copper-transporting ATPase 1, putative"/>
    <property type="match status" value="1"/>
</dbReference>
<keyword evidence="6 16" id="KW-0479">Metal-binding</keyword>
<dbReference type="PRINTS" id="PR00119">
    <property type="entry name" value="CATATPASE"/>
</dbReference>
<dbReference type="PROSITE" id="PS00154">
    <property type="entry name" value="ATPASE_E1_E2"/>
    <property type="match status" value="1"/>
</dbReference>
<keyword evidence="5 16" id="KW-0812">Transmembrane</keyword>
<dbReference type="EC" id="7.2.2.8" evidence="3"/>
<dbReference type="InterPro" id="IPR023299">
    <property type="entry name" value="ATPase_P-typ_cyto_dom_N"/>
</dbReference>
<evidence type="ECO:0000313" key="19">
    <source>
        <dbReference type="Proteomes" id="UP000741282"/>
    </source>
</evidence>
<dbReference type="Pfam" id="PF00403">
    <property type="entry name" value="HMA"/>
    <property type="match status" value="1"/>
</dbReference>
<dbReference type="GO" id="GO:0012505">
    <property type="term" value="C:endomembrane system"/>
    <property type="evidence" value="ECO:0007669"/>
    <property type="project" value="UniProtKB-SubCell"/>
</dbReference>
<dbReference type="InterPro" id="IPR017969">
    <property type="entry name" value="Heavy-metal-associated_CS"/>
</dbReference>
<evidence type="ECO:0000256" key="13">
    <source>
        <dbReference type="ARBA" id="ARBA00023065"/>
    </source>
</evidence>
<dbReference type="SFLD" id="SFLDF00027">
    <property type="entry name" value="p-type_atpase"/>
    <property type="match status" value="1"/>
</dbReference>
<dbReference type="GO" id="GO:0140581">
    <property type="term" value="F:P-type monovalent copper transporter activity"/>
    <property type="evidence" value="ECO:0007669"/>
    <property type="project" value="UniProtKB-EC"/>
</dbReference>
<dbReference type="InterPro" id="IPR006121">
    <property type="entry name" value="HMA_dom"/>
</dbReference>
<feature type="transmembrane region" description="Helical" evidence="16">
    <location>
        <begin position="118"/>
        <end position="139"/>
    </location>
</feature>
<protein>
    <recommendedName>
        <fullName evidence="3">P-type Cu(+) transporter</fullName>
        <ecNumber evidence="3">7.2.2.8</ecNumber>
    </recommendedName>
</protein>